<comment type="caution">
    <text evidence="2">The sequence shown here is derived from an EMBL/GenBank/DDBJ whole genome shotgun (WGS) entry which is preliminary data.</text>
</comment>
<protein>
    <recommendedName>
        <fullName evidence="1">DUF3320 domain-containing protein</fullName>
    </recommendedName>
</protein>
<proteinExistence type="predicted"/>
<organism evidence="2 3">
    <name type="scientific">Xanthomonas cissicola</name>
    <dbReference type="NCBI Taxonomy" id="86186"/>
    <lineage>
        <taxon>Bacteria</taxon>
        <taxon>Pseudomonadati</taxon>
        <taxon>Pseudomonadota</taxon>
        <taxon>Gammaproteobacteria</taxon>
        <taxon>Lysobacterales</taxon>
        <taxon>Lysobacteraceae</taxon>
        <taxon>Xanthomonas</taxon>
    </lineage>
</organism>
<keyword evidence="3" id="KW-1185">Reference proteome</keyword>
<evidence type="ECO:0000259" key="1">
    <source>
        <dbReference type="Pfam" id="PF11784"/>
    </source>
</evidence>
<feature type="domain" description="DUF3320" evidence="1">
    <location>
        <begin position="43"/>
        <end position="90"/>
    </location>
</feature>
<accession>A0ABX3LUH6</accession>
<evidence type="ECO:0000313" key="2">
    <source>
        <dbReference type="EMBL" id="OOW58301.1"/>
    </source>
</evidence>
<dbReference type="Proteomes" id="UP000190018">
    <property type="component" value="Unassembled WGS sequence"/>
</dbReference>
<evidence type="ECO:0000313" key="3">
    <source>
        <dbReference type="Proteomes" id="UP000190018"/>
    </source>
</evidence>
<reference evidence="2 3" key="1">
    <citation type="submission" date="2015-12" db="EMBL/GenBank/DDBJ databases">
        <authorList>
            <person name="Bansal K."/>
            <person name="Midha S."/>
            <person name="Patil P.B."/>
        </authorList>
    </citation>
    <scope>NUCLEOTIDE SEQUENCE [LARGE SCALE GENOMIC DNA]</scope>
    <source>
        <strain evidence="2 3">LMG21719</strain>
    </source>
</reference>
<dbReference type="Pfam" id="PF11784">
    <property type="entry name" value="DUF3320"/>
    <property type="match status" value="1"/>
</dbReference>
<name>A0ABX3LUH6_9XANT</name>
<gene>
    <name evidence="2" type="ORF">Xant_14315</name>
</gene>
<sequence>MPVEILTVDRGEVTEMGLIEAQSPPDTQSYIEASFAVPSNQFELHLVPAGQLAAIVRQIVEVESPIHRSEIVTRARTLWGLQRAGSRIQQAVEDAIGSVVSMGGVQIVDKDFLAIPGKEVRVRDRSIVESLTLRRPEFLPPSEIDSALIKVVQNNLGAKAEELVTMVSRQLGYKSTSPQLRRVILDRCEALVGAGRLASKGDLLVVP</sequence>
<dbReference type="EMBL" id="LOJT01000301">
    <property type="protein sequence ID" value="OOW58301.1"/>
    <property type="molecule type" value="Genomic_DNA"/>
</dbReference>
<dbReference type="RefSeq" id="WP_235900974.1">
    <property type="nucleotide sequence ID" value="NZ_VZPL01000090.1"/>
</dbReference>
<dbReference type="InterPro" id="IPR021754">
    <property type="entry name" value="DUF3320"/>
</dbReference>